<name>A0AAD1YBM1_EUPCR</name>
<feature type="transmembrane region" description="Helical" evidence="4">
    <location>
        <begin position="1243"/>
        <end position="1266"/>
    </location>
</feature>
<feature type="transmembrane region" description="Helical" evidence="4">
    <location>
        <begin position="1103"/>
        <end position="1121"/>
    </location>
</feature>
<sequence>MKRLSHVSHKLYSQLLLRYFLLIRCNGSVLQRTNRVIWDLQTRLAFLITLLSLIFVTSAAVDYEWKIQKLQAGETTVIEENIASNPRIYVHYTTSGGSVLGNEPSRTPMGLLYGDQAASSINYSPRITLSGSFTISFWVYILEPSATSAVFCQSTSAGARRICFFYDGGKMKIITVNAYTATGQTLTSSTIGSRTGWNVLSLASDGTNFVVRNIHRGDSTLFTESFTQAAYTSDSYLTIGGENSNGAIINSFNGMINKMFYSDYFVSNSDLTTLLKIPGKDECPISFCEYYKTEFFGINRHQGVQKYIVNRAWFLPTQTTAAYNEDSMSFASNNNGIIFDTTKQLYFAEIYNPSDKNFGFEIWFTGDIGSSGEVFFHLYAVSTTTTLFKCKRSSDNLICENSVATYTFTNAFTGHVNNKWTMIYIGFGPLTNSHNRFGVCVYIKQPDASLSFSECQIPASDDFSPLYPAVSTFFNLTLGLGMDGYMGNFYITNRYLKYPEVFDVNDIARTDNRRFCNENTFEQSPFCISEAGCGNGIVDTGEQCDDSNHPSRNGCDSSCNEEYKYECFESSRYGQTFCYDRCGNGRSEAAQDEECDDDNRSSGDGCNSSCKLEVGYTHTVTEGQLSTHVPICGDQIKVPQEQCDDNDINDGEGCRSDCAGALQGWTCDSASPSVCSYTINDGIRAINKEDCDDGNNDDNDGCSTLGVIDPKYSCQDDLVGKSICVLKCGDGIVEASLEECDDENIVDGDGCSSTCTVESGYSCVTNSSGQNVCHKNVKMSLESISDQNVAMISFNSDMEIFEIATSDLSVVVTGPANNYDLSYTSKFTNSTHLEVDVKMISTLYGGGSETMNITIDQSKFKSSNGASVENNSVKGIANQILENGAMLNACKSATSSMLQFTMGIIISTNVLLGDSLDLHWAFMNTLQLLYYYPFFSVYFPIHVVSFFKSFTISRFEVDFISNSQNSALDYFISNEKYHLETSNKKFIENDLESSNILRNLSSLTIAFVQGTILCFILLAIKGKFVTAQQYIKQALQEENKHCSNNIDFPASEMALNRNVFSKNLRSSVHDISCSPSGHLDTQAASSGKPSSISRMIKDYKYEFFLRFGIQMYLDACVLSMLDLSEGSFENWMQICSFIISIIILACCLYGCYKLLVFIIKLSMQIHRHPGEVPQGFEVLYTFFKPRSKIYLLYYPFFMIRRLAFAIALITMNHYPFIQCSVVVVSFFSMMLLHVIFRPYKSWVCNAVTCINEIILFCTAVSFYIFHTTEYPAKLMSEVGWMLIGCVFFLVIFNILVLLTIKITTLIQKCQKSTSSSTQTLNRFKNLQRARQALKIQKLEPPLTRNRL</sequence>
<evidence type="ECO:0000313" key="6">
    <source>
        <dbReference type="Proteomes" id="UP001295684"/>
    </source>
</evidence>
<feature type="transmembrane region" description="Helical" evidence="4">
    <location>
        <begin position="1215"/>
        <end position="1236"/>
    </location>
</feature>
<dbReference type="InterPro" id="IPR011936">
    <property type="entry name" value="Myxo_disulph_rpt"/>
</dbReference>
<dbReference type="Proteomes" id="UP001295684">
    <property type="component" value="Unassembled WGS sequence"/>
</dbReference>
<dbReference type="Gene3D" id="2.60.120.200">
    <property type="match status" value="1"/>
</dbReference>
<evidence type="ECO:0000256" key="2">
    <source>
        <dbReference type="ARBA" id="ARBA00022737"/>
    </source>
</evidence>
<evidence type="ECO:0000256" key="4">
    <source>
        <dbReference type="SAM" id="Phobius"/>
    </source>
</evidence>
<dbReference type="PANTHER" id="PTHR38934">
    <property type="entry name" value="HYPHALLY REGULATED CELL WALL PROTEIN 1"/>
    <property type="match status" value="1"/>
</dbReference>
<keyword evidence="4" id="KW-0812">Transmembrane</keyword>
<dbReference type="SUPFAM" id="SSF49899">
    <property type="entry name" value="Concanavalin A-like lectins/glucanases"/>
    <property type="match status" value="1"/>
</dbReference>
<feature type="transmembrane region" description="Helical" evidence="4">
    <location>
        <begin position="1137"/>
        <end position="1159"/>
    </location>
</feature>
<comment type="caution">
    <text evidence="5">The sequence shown here is derived from an EMBL/GenBank/DDBJ whole genome shotgun (WGS) entry which is preliminary data.</text>
</comment>
<keyword evidence="4" id="KW-1133">Transmembrane helix</keyword>
<dbReference type="Pfam" id="PF13948">
    <property type="entry name" value="DUF4215"/>
    <property type="match status" value="2"/>
</dbReference>
<evidence type="ECO:0000256" key="1">
    <source>
        <dbReference type="ARBA" id="ARBA00022729"/>
    </source>
</evidence>
<keyword evidence="4" id="KW-0472">Membrane</keyword>
<evidence type="ECO:0000313" key="5">
    <source>
        <dbReference type="EMBL" id="CAI2386702.1"/>
    </source>
</evidence>
<keyword evidence="6" id="KW-1185">Reference proteome</keyword>
<accession>A0AAD1YBM1</accession>
<dbReference type="EMBL" id="CAMPGE010029231">
    <property type="protein sequence ID" value="CAI2386702.1"/>
    <property type="molecule type" value="Genomic_DNA"/>
</dbReference>
<reference evidence="5" key="1">
    <citation type="submission" date="2023-07" db="EMBL/GenBank/DDBJ databases">
        <authorList>
            <consortium name="AG Swart"/>
            <person name="Singh M."/>
            <person name="Singh A."/>
            <person name="Seah K."/>
            <person name="Emmerich C."/>
        </authorList>
    </citation>
    <scope>NUCLEOTIDE SEQUENCE</scope>
    <source>
        <strain evidence="5">DP1</strain>
    </source>
</reference>
<protein>
    <submittedName>
        <fullName evidence="5">Uncharacterized protein</fullName>
    </submittedName>
</protein>
<dbReference type="PANTHER" id="PTHR38934:SF6">
    <property type="entry name" value="CHROMOSOME UNDETERMINED SCAFFOLD_176, WHOLE GENOME SHOTGUN SEQUENCE"/>
    <property type="match status" value="1"/>
</dbReference>
<feature type="transmembrane region" description="Helical" evidence="4">
    <location>
        <begin position="1000"/>
        <end position="1020"/>
    </location>
</feature>
<feature type="transmembrane region" description="Helical" evidence="4">
    <location>
        <begin position="1190"/>
        <end position="1209"/>
    </location>
</feature>
<organism evidence="5 6">
    <name type="scientific">Euplotes crassus</name>
    <dbReference type="NCBI Taxonomy" id="5936"/>
    <lineage>
        <taxon>Eukaryota</taxon>
        <taxon>Sar</taxon>
        <taxon>Alveolata</taxon>
        <taxon>Ciliophora</taxon>
        <taxon>Intramacronucleata</taxon>
        <taxon>Spirotrichea</taxon>
        <taxon>Hypotrichia</taxon>
        <taxon>Euplotida</taxon>
        <taxon>Euplotidae</taxon>
        <taxon>Moneuplotes</taxon>
    </lineage>
</organism>
<feature type="transmembrane region" description="Helical" evidence="4">
    <location>
        <begin position="1278"/>
        <end position="1300"/>
    </location>
</feature>
<dbReference type="NCBIfam" id="TIGR02232">
    <property type="entry name" value="myxo_disulf_rpt"/>
    <property type="match status" value="5"/>
</dbReference>
<keyword evidence="2" id="KW-0677">Repeat</keyword>
<dbReference type="InterPro" id="IPR013320">
    <property type="entry name" value="ConA-like_dom_sf"/>
</dbReference>
<feature type="transmembrane region" description="Helical" evidence="4">
    <location>
        <begin position="44"/>
        <end position="61"/>
    </location>
</feature>
<gene>
    <name evidence="5" type="ORF">ECRASSUSDP1_LOCUS28326</name>
</gene>
<keyword evidence="1" id="KW-0732">Signal</keyword>
<proteinExistence type="predicted"/>
<evidence type="ECO:0000256" key="3">
    <source>
        <dbReference type="ARBA" id="ARBA00023157"/>
    </source>
</evidence>
<keyword evidence="3" id="KW-1015">Disulfide bond</keyword>